<evidence type="ECO:0000313" key="2">
    <source>
        <dbReference type="EMBL" id="APZ53550.1"/>
    </source>
</evidence>
<keyword evidence="3" id="KW-1185">Reference proteome</keyword>
<evidence type="ECO:0000313" key="3">
    <source>
        <dbReference type="Proteomes" id="UP000187059"/>
    </source>
</evidence>
<sequence length="441" mass="49793">MTFMAVALALLMIVFGGVGIDMIHAELQRNKVQNTLDRAVLAAADLDNQLDAEGVVEDYMEKMALGDALVSVNVNEGLNYRTVTAEGYSTMPSNFMYLIGADTLQSYGLSEASERINKVEISMVLDISGSMDDGNKMEELKDAASEFVDTLVNDGSEDLVSISLVPYSEHVNAGPELLSYLNVNWKHGYSHCIEMPDSVFSSAALDFSRTYDQMQHFQWNYDGRNTRTDTVCPRYDYERIRAWSQDADAIKRQISRFQPRAGTSIFMGMKWATALLDPSTRPIASGMIQNGTVDAVFEGRPVDYDDDEVLKTVVLMTDGQHDRSNRIQNWAYNSEGEYAQWERYNLWYYLDRYVSYWERSSFYYQKYDATTGDRLLSNICTAAKDQGILIWSIGFEVSDHGANVMRNCASSPAHFFRVEGVEISDAFSTIAHTLNQLRLTQ</sequence>
<dbReference type="InterPro" id="IPR002035">
    <property type="entry name" value="VWF_A"/>
</dbReference>
<dbReference type="KEGG" id="paby:Ga0080574_TMP3216"/>
<accession>A0A1P8UVZ0</accession>
<dbReference type="Proteomes" id="UP000187059">
    <property type="component" value="Chromosome"/>
</dbReference>
<protein>
    <submittedName>
        <fullName evidence="2">Flp pilus assembly protein TadG</fullName>
    </submittedName>
</protein>
<dbReference type="Pfam" id="PF13400">
    <property type="entry name" value="Tad"/>
    <property type="match status" value="1"/>
</dbReference>
<dbReference type="SUPFAM" id="SSF53300">
    <property type="entry name" value="vWA-like"/>
    <property type="match status" value="1"/>
</dbReference>
<name>A0A1P8UVZ0_9RHOB</name>
<dbReference type="InterPro" id="IPR036465">
    <property type="entry name" value="vWFA_dom_sf"/>
</dbReference>
<feature type="domain" description="VWFA" evidence="1">
    <location>
        <begin position="120"/>
        <end position="437"/>
    </location>
</feature>
<dbReference type="RefSeq" id="WP_237219268.1">
    <property type="nucleotide sequence ID" value="NZ_CP015093.1"/>
</dbReference>
<dbReference type="AlphaFoldDB" id="A0A1P8UVZ0"/>
<dbReference type="InterPro" id="IPR028087">
    <property type="entry name" value="Tad_N"/>
</dbReference>
<dbReference type="EMBL" id="CP015093">
    <property type="protein sequence ID" value="APZ53550.1"/>
    <property type="molecule type" value="Genomic_DNA"/>
</dbReference>
<dbReference type="PROSITE" id="PS50234">
    <property type="entry name" value="VWFA"/>
    <property type="match status" value="1"/>
</dbReference>
<reference evidence="2 3" key="1">
    <citation type="submission" date="2016-04" db="EMBL/GenBank/DDBJ databases">
        <title>Deep-sea bacteria in the southern Pacific.</title>
        <authorList>
            <person name="Tang K."/>
        </authorList>
    </citation>
    <scope>NUCLEOTIDE SEQUENCE [LARGE SCALE GENOMIC DNA]</scope>
    <source>
        <strain evidence="2 3">JLT2014</strain>
    </source>
</reference>
<proteinExistence type="predicted"/>
<gene>
    <name evidence="2" type="ORF">Ga0080574_TMP3216</name>
</gene>
<organism evidence="2 3">
    <name type="scientific">Salipiger abyssi</name>
    <dbReference type="NCBI Taxonomy" id="1250539"/>
    <lineage>
        <taxon>Bacteria</taxon>
        <taxon>Pseudomonadati</taxon>
        <taxon>Pseudomonadota</taxon>
        <taxon>Alphaproteobacteria</taxon>
        <taxon>Rhodobacterales</taxon>
        <taxon>Roseobacteraceae</taxon>
        <taxon>Salipiger</taxon>
    </lineage>
</organism>
<evidence type="ECO:0000259" key="1">
    <source>
        <dbReference type="PROSITE" id="PS50234"/>
    </source>
</evidence>
<dbReference type="Gene3D" id="3.40.50.410">
    <property type="entry name" value="von Willebrand factor, type A domain"/>
    <property type="match status" value="1"/>
</dbReference>
<dbReference type="STRING" id="1250539.Ga0080574_TMP3216"/>